<keyword evidence="1" id="KW-0732">Signal</keyword>
<keyword evidence="3" id="KW-1185">Reference proteome</keyword>
<dbReference type="AlphaFoldDB" id="A0A5C6RWX3"/>
<comment type="caution">
    <text evidence="2">The sequence shown here is derived from an EMBL/GenBank/DDBJ whole genome shotgun (WGS) entry which is preliminary data.</text>
</comment>
<protein>
    <submittedName>
        <fullName evidence="2">Uncharacterized protein</fullName>
    </submittedName>
</protein>
<proteinExistence type="predicted"/>
<dbReference type="RefSeq" id="WP_147166274.1">
    <property type="nucleotide sequence ID" value="NZ_VOOR01000007.1"/>
</dbReference>
<accession>A0A5C6RWX3</accession>
<evidence type="ECO:0000313" key="3">
    <source>
        <dbReference type="Proteomes" id="UP000321580"/>
    </source>
</evidence>
<evidence type="ECO:0000313" key="2">
    <source>
        <dbReference type="EMBL" id="TXB66485.1"/>
    </source>
</evidence>
<evidence type="ECO:0000256" key="1">
    <source>
        <dbReference type="SAM" id="SignalP"/>
    </source>
</evidence>
<sequence>MPSQPLHLLLLPALLLPALCHAQAWQYHKDFEGRFAVEVPGEMASSTDTVEAPVGQLVYHTAFYQPPKADKASDNLMYMVSYCDYPEGTFHKDSLSLTTAFFEATMDAAAFSVNGELLYQTERAYRGQPGRFWRIDYLDGNAIIKTWGILDGDRYYAVQTATVKTRSLNTSSDRFFDSFRIIPPEGLPPDE</sequence>
<feature type="chain" id="PRO_5022710698" evidence="1">
    <location>
        <begin position="23"/>
        <end position="191"/>
    </location>
</feature>
<dbReference type="OrthoDB" id="1493790at2"/>
<dbReference type="EMBL" id="VOOR01000007">
    <property type="protein sequence ID" value="TXB66485.1"/>
    <property type="molecule type" value="Genomic_DNA"/>
</dbReference>
<feature type="signal peptide" evidence="1">
    <location>
        <begin position="1"/>
        <end position="22"/>
    </location>
</feature>
<dbReference type="Proteomes" id="UP000321580">
    <property type="component" value="Unassembled WGS sequence"/>
</dbReference>
<organism evidence="2 3">
    <name type="scientific">Phaeodactylibacter luteus</name>
    <dbReference type="NCBI Taxonomy" id="1564516"/>
    <lineage>
        <taxon>Bacteria</taxon>
        <taxon>Pseudomonadati</taxon>
        <taxon>Bacteroidota</taxon>
        <taxon>Saprospiria</taxon>
        <taxon>Saprospirales</taxon>
        <taxon>Haliscomenobacteraceae</taxon>
        <taxon>Phaeodactylibacter</taxon>
    </lineage>
</organism>
<name>A0A5C6RWX3_9BACT</name>
<reference evidence="2 3" key="1">
    <citation type="submission" date="2019-08" db="EMBL/GenBank/DDBJ databases">
        <title>Genome of Phaeodactylibacter luteus.</title>
        <authorList>
            <person name="Bowman J.P."/>
        </authorList>
    </citation>
    <scope>NUCLEOTIDE SEQUENCE [LARGE SCALE GENOMIC DNA]</scope>
    <source>
        <strain evidence="2 3">KCTC 42180</strain>
    </source>
</reference>
<gene>
    <name evidence="2" type="ORF">FRY97_04655</name>
</gene>